<reference evidence="1 2" key="2">
    <citation type="submission" date="2018-11" db="EMBL/GenBank/DDBJ databases">
        <authorList>
            <consortium name="Pathogen Informatics"/>
        </authorList>
    </citation>
    <scope>NUCLEOTIDE SEQUENCE [LARGE SCALE GENOMIC DNA]</scope>
</reference>
<protein>
    <submittedName>
        <fullName evidence="1 3">Uncharacterized protein</fullName>
    </submittedName>
</protein>
<proteinExistence type="predicted"/>
<dbReference type="AlphaFoldDB" id="A0A0M3JPR5"/>
<gene>
    <name evidence="1" type="ORF">ASIM_LOCUS9402</name>
</gene>
<evidence type="ECO:0000313" key="1">
    <source>
        <dbReference type="EMBL" id="VDK39144.1"/>
    </source>
</evidence>
<keyword evidence="2" id="KW-1185">Reference proteome</keyword>
<evidence type="ECO:0000313" key="3">
    <source>
        <dbReference type="WBParaSite" id="ASIM_0000966501-mRNA-1"/>
    </source>
</evidence>
<dbReference type="WBParaSite" id="ASIM_0000966501-mRNA-1">
    <property type="protein sequence ID" value="ASIM_0000966501-mRNA-1"/>
    <property type="gene ID" value="ASIM_0000966501"/>
</dbReference>
<organism evidence="3">
    <name type="scientific">Anisakis simplex</name>
    <name type="common">Herring worm</name>
    <dbReference type="NCBI Taxonomy" id="6269"/>
    <lineage>
        <taxon>Eukaryota</taxon>
        <taxon>Metazoa</taxon>
        <taxon>Ecdysozoa</taxon>
        <taxon>Nematoda</taxon>
        <taxon>Chromadorea</taxon>
        <taxon>Rhabditida</taxon>
        <taxon>Spirurina</taxon>
        <taxon>Ascaridomorpha</taxon>
        <taxon>Ascaridoidea</taxon>
        <taxon>Anisakidae</taxon>
        <taxon>Anisakis</taxon>
        <taxon>Anisakis simplex complex</taxon>
    </lineage>
</organism>
<evidence type="ECO:0000313" key="2">
    <source>
        <dbReference type="Proteomes" id="UP000267096"/>
    </source>
</evidence>
<sequence>MNINENVSECERSCYLYWSLGNWTTSKYLNVVNGAGIDVLLMSLRDAEPVCR</sequence>
<dbReference type="EMBL" id="UYRR01028612">
    <property type="protein sequence ID" value="VDK39144.1"/>
    <property type="molecule type" value="Genomic_DNA"/>
</dbReference>
<accession>A0A0M3JPR5</accession>
<name>A0A0M3JPR5_ANISI</name>
<reference evidence="3" key="1">
    <citation type="submission" date="2017-02" db="UniProtKB">
        <authorList>
            <consortium name="WormBaseParasite"/>
        </authorList>
    </citation>
    <scope>IDENTIFICATION</scope>
</reference>
<dbReference type="Proteomes" id="UP000267096">
    <property type="component" value="Unassembled WGS sequence"/>
</dbReference>